<keyword evidence="4" id="KW-1185">Reference proteome</keyword>
<dbReference type="SUPFAM" id="SSF49493">
    <property type="entry name" value="HSP40/DnaJ peptide-binding domain"/>
    <property type="match status" value="2"/>
</dbReference>
<accession>A0ABT8CE86</accession>
<sequence>MDFIDYYKVLEISKTASQEDIKKAYRKLARKYHPDLNPSDADAQKKFQAVNEANEVLSDPEKRKKYDQYGKDWKHADSFQGRPQGGSAGFQGRRYQAEDFEQAFGEGGFSDFFESLFGGGGARRESKIRFKGQDVSATLELPLQEVLHTHKRTLALNNKKIRLTIHAGVEDGQTIRIKGHGGEGVNGGPKGDLYLTFKILPDPIYTREGKDLYKTEKLDLYTAVLGGEIVTETLSGKVKLKVPEGTQNGTKVKLKGKGFPLYKNESILGDLYLTYQVKIPKNLSEEEKKLFTQLANLNKS</sequence>
<dbReference type="Proteomes" id="UP001236663">
    <property type="component" value="Unassembled WGS sequence"/>
</dbReference>
<evidence type="ECO:0000313" key="3">
    <source>
        <dbReference type="EMBL" id="MDN3690030.1"/>
    </source>
</evidence>
<evidence type="ECO:0000259" key="2">
    <source>
        <dbReference type="PROSITE" id="PS50076"/>
    </source>
</evidence>
<comment type="caution">
    <text evidence="3">The sequence shown here is derived from an EMBL/GenBank/DDBJ whole genome shotgun (WGS) entry which is preliminary data.</text>
</comment>
<protein>
    <submittedName>
        <fullName evidence="3">J domain-containing protein</fullName>
    </submittedName>
</protein>
<dbReference type="InterPro" id="IPR002939">
    <property type="entry name" value="DnaJ_C"/>
</dbReference>
<proteinExistence type="predicted"/>
<dbReference type="PROSITE" id="PS50076">
    <property type="entry name" value="DNAJ_2"/>
    <property type="match status" value="1"/>
</dbReference>
<dbReference type="PRINTS" id="PR00625">
    <property type="entry name" value="JDOMAIN"/>
</dbReference>
<dbReference type="SMART" id="SM00271">
    <property type="entry name" value="DnaJ"/>
    <property type="match status" value="1"/>
</dbReference>
<dbReference type="SUPFAM" id="SSF46565">
    <property type="entry name" value="Chaperone J-domain"/>
    <property type="match status" value="1"/>
</dbReference>
<evidence type="ECO:0000256" key="1">
    <source>
        <dbReference type="ARBA" id="ARBA00023186"/>
    </source>
</evidence>
<feature type="domain" description="J" evidence="2">
    <location>
        <begin position="5"/>
        <end position="70"/>
    </location>
</feature>
<dbReference type="Gene3D" id="2.60.260.20">
    <property type="entry name" value="Urease metallochaperone UreE, N-terminal domain"/>
    <property type="match status" value="2"/>
</dbReference>
<dbReference type="CDD" id="cd06257">
    <property type="entry name" value="DnaJ"/>
    <property type="match status" value="1"/>
</dbReference>
<dbReference type="InterPro" id="IPR036869">
    <property type="entry name" value="J_dom_sf"/>
</dbReference>
<dbReference type="PANTHER" id="PTHR43096">
    <property type="entry name" value="DNAJ HOMOLOG 1, MITOCHONDRIAL-RELATED"/>
    <property type="match status" value="1"/>
</dbReference>
<dbReference type="EMBL" id="JAUFQS010000047">
    <property type="protein sequence ID" value="MDN3690030.1"/>
    <property type="molecule type" value="Genomic_DNA"/>
</dbReference>
<evidence type="ECO:0000313" key="4">
    <source>
        <dbReference type="Proteomes" id="UP001236663"/>
    </source>
</evidence>
<reference evidence="4" key="1">
    <citation type="journal article" date="2019" name="Int. J. Syst. Evol. Microbiol.">
        <title>The Global Catalogue of Microorganisms (GCM) 10K type strain sequencing project: providing services to taxonomists for standard genome sequencing and annotation.</title>
        <authorList>
            <consortium name="The Broad Institute Genomics Platform"/>
            <consortium name="The Broad Institute Genome Sequencing Center for Infectious Disease"/>
            <person name="Wu L."/>
            <person name="Ma J."/>
        </authorList>
    </citation>
    <scope>NUCLEOTIDE SEQUENCE [LARGE SCALE GENOMIC DNA]</scope>
    <source>
        <strain evidence="4">CECT 7706</strain>
    </source>
</reference>
<dbReference type="InterPro" id="IPR008971">
    <property type="entry name" value="HSP40/DnaJ_pept-bd"/>
</dbReference>
<dbReference type="Gene3D" id="1.10.287.110">
    <property type="entry name" value="DnaJ domain"/>
    <property type="match status" value="1"/>
</dbReference>
<keyword evidence="1" id="KW-0143">Chaperone</keyword>
<name>A0ABT8CE86_9BACT</name>
<organism evidence="3 4">
    <name type="scientific">Cyclobacterium jeungdonense</name>
    <dbReference type="NCBI Taxonomy" id="708087"/>
    <lineage>
        <taxon>Bacteria</taxon>
        <taxon>Pseudomonadati</taxon>
        <taxon>Bacteroidota</taxon>
        <taxon>Cytophagia</taxon>
        <taxon>Cytophagales</taxon>
        <taxon>Cyclobacteriaceae</taxon>
        <taxon>Cyclobacterium</taxon>
    </lineage>
</organism>
<gene>
    <name evidence="3" type="ORF">QWZ15_19555</name>
</gene>
<dbReference type="CDD" id="cd10747">
    <property type="entry name" value="DnaJ_C"/>
    <property type="match status" value="1"/>
</dbReference>
<dbReference type="Pfam" id="PF00226">
    <property type="entry name" value="DnaJ"/>
    <property type="match status" value="1"/>
</dbReference>
<dbReference type="InterPro" id="IPR018253">
    <property type="entry name" value="DnaJ_domain_CS"/>
</dbReference>
<dbReference type="PROSITE" id="PS00636">
    <property type="entry name" value="DNAJ_1"/>
    <property type="match status" value="1"/>
</dbReference>
<dbReference type="PANTHER" id="PTHR43096:SF52">
    <property type="entry name" value="DNAJ HOMOLOG 1, MITOCHONDRIAL-RELATED"/>
    <property type="match status" value="1"/>
</dbReference>
<dbReference type="RefSeq" id="WP_163383446.1">
    <property type="nucleotide sequence ID" value="NZ_JAUFQS010000047.1"/>
</dbReference>
<dbReference type="Pfam" id="PF01556">
    <property type="entry name" value="DnaJ_C"/>
    <property type="match status" value="1"/>
</dbReference>
<dbReference type="InterPro" id="IPR001623">
    <property type="entry name" value="DnaJ_domain"/>
</dbReference>